<proteinExistence type="predicted"/>
<evidence type="ECO:0000313" key="2">
    <source>
        <dbReference type="EMBL" id="MDR7120805.1"/>
    </source>
</evidence>
<dbReference type="InterPro" id="IPR036388">
    <property type="entry name" value="WH-like_DNA-bd_sf"/>
</dbReference>
<keyword evidence="3" id="KW-1185">Reference proteome</keyword>
<reference evidence="2 3" key="1">
    <citation type="submission" date="2023-07" db="EMBL/GenBank/DDBJ databases">
        <title>Sorghum-associated microbial communities from plants grown in Nebraska, USA.</title>
        <authorList>
            <person name="Schachtman D."/>
        </authorList>
    </citation>
    <scope>NUCLEOTIDE SEQUENCE [LARGE SCALE GENOMIC DNA]</scope>
    <source>
        <strain evidence="2 3">4138</strain>
    </source>
</reference>
<dbReference type="EMBL" id="JAVDWR010000004">
    <property type="protein sequence ID" value="MDR7120805.1"/>
    <property type="molecule type" value="Genomic_DNA"/>
</dbReference>
<gene>
    <name evidence="2" type="ORF">J2W69_001743</name>
</gene>
<dbReference type="PANTHER" id="PTHR33164:SF94">
    <property type="entry name" value="TRANSCRIPTIONAL REGULATORY PROTEIN-RELATED"/>
    <property type="match status" value="1"/>
</dbReference>
<dbReference type="GO" id="GO:0003677">
    <property type="term" value="F:DNA binding"/>
    <property type="evidence" value="ECO:0007669"/>
    <property type="project" value="UniProtKB-KW"/>
</dbReference>
<keyword evidence="2" id="KW-0238">DNA-binding</keyword>
<accession>A0ABU1VZ14</accession>
<dbReference type="PANTHER" id="PTHR33164">
    <property type="entry name" value="TRANSCRIPTIONAL REGULATOR, MARR FAMILY"/>
    <property type="match status" value="1"/>
</dbReference>
<dbReference type="PRINTS" id="PR00598">
    <property type="entry name" value="HTHMARR"/>
</dbReference>
<protein>
    <submittedName>
        <fullName evidence="2">DNA-binding MarR family transcriptional regulator</fullName>
    </submittedName>
</protein>
<organism evidence="2 3">
    <name type="scientific">Rheinheimera soli</name>
    <dbReference type="NCBI Taxonomy" id="443616"/>
    <lineage>
        <taxon>Bacteria</taxon>
        <taxon>Pseudomonadati</taxon>
        <taxon>Pseudomonadota</taxon>
        <taxon>Gammaproteobacteria</taxon>
        <taxon>Chromatiales</taxon>
        <taxon>Chromatiaceae</taxon>
        <taxon>Rheinheimera</taxon>
    </lineage>
</organism>
<comment type="caution">
    <text evidence="2">The sequence shown here is derived from an EMBL/GenBank/DDBJ whole genome shotgun (WGS) entry which is preliminary data.</text>
</comment>
<evidence type="ECO:0000313" key="3">
    <source>
        <dbReference type="Proteomes" id="UP001257909"/>
    </source>
</evidence>
<dbReference type="InterPro" id="IPR039422">
    <property type="entry name" value="MarR/SlyA-like"/>
</dbReference>
<dbReference type="Gene3D" id="1.10.10.10">
    <property type="entry name" value="Winged helix-like DNA-binding domain superfamily/Winged helix DNA-binding domain"/>
    <property type="match status" value="1"/>
</dbReference>
<dbReference type="Pfam" id="PF12802">
    <property type="entry name" value="MarR_2"/>
    <property type="match status" value="1"/>
</dbReference>
<name>A0ABU1VZ14_9GAMM</name>
<dbReference type="Proteomes" id="UP001257909">
    <property type="component" value="Unassembled WGS sequence"/>
</dbReference>
<evidence type="ECO:0000259" key="1">
    <source>
        <dbReference type="PROSITE" id="PS50995"/>
    </source>
</evidence>
<feature type="domain" description="HTH marR-type" evidence="1">
    <location>
        <begin position="12"/>
        <end position="148"/>
    </location>
</feature>
<dbReference type="PROSITE" id="PS50995">
    <property type="entry name" value="HTH_MARR_2"/>
    <property type="match status" value="1"/>
</dbReference>
<sequence length="161" mass="18167">MPQQDLQLQQDATALYEAVNQLVRFYQFRDRDLICCHDVSVTQCYALEFLAEHGSLRLQQLAELMLLDKSTSSRVVDSLVKKGYVTRIADINDRRAVALTVTDKGVALYQQIRAELIAQEQQLIAHLSPETRQASIEVIRALTAQVKQRATNSCGTRLCSD</sequence>
<dbReference type="InterPro" id="IPR000835">
    <property type="entry name" value="HTH_MarR-typ"/>
</dbReference>
<dbReference type="SUPFAM" id="SSF46785">
    <property type="entry name" value="Winged helix' DNA-binding domain"/>
    <property type="match status" value="1"/>
</dbReference>
<dbReference type="InterPro" id="IPR036390">
    <property type="entry name" value="WH_DNA-bd_sf"/>
</dbReference>
<dbReference type="SMART" id="SM00347">
    <property type="entry name" value="HTH_MARR"/>
    <property type="match status" value="1"/>
</dbReference>
<dbReference type="RefSeq" id="WP_310276787.1">
    <property type="nucleotide sequence ID" value="NZ_JAVDWR010000004.1"/>
</dbReference>